<dbReference type="InterPro" id="IPR007837">
    <property type="entry name" value="DinB"/>
</dbReference>
<evidence type="ECO:0000313" key="4">
    <source>
        <dbReference type="EMBL" id="SES25700.1"/>
    </source>
</evidence>
<dbReference type="InterPro" id="IPR034660">
    <property type="entry name" value="DinB/YfiT-like"/>
</dbReference>
<dbReference type="GO" id="GO:0046872">
    <property type="term" value="F:metal ion binding"/>
    <property type="evidence" value="ECO:0007669"/>
    <property type="project" value="UniProtKB-KW"/>
</dbReference>
<sequence>MEKTDYEWVKQTRKILLDQCKQLNENELTKEFGFGFHSIKDSLIHIAGCYHAWLGSFVLSGTSSPLLSKEEIRMMEIRDIEQYFQQADIYVDKVLEKSSDQWNEVMEKNLHGKLAERR</sequence>
<evidence type="ECO:0000256" key="1">
    <source>
        <dbReference type="ARBA" id="ARBA00008635"/>
    </source>
</evidence>
<evidence type="ECO:0000256" key="2">
    <source>
        <dbReference type="ARBA" id="ARBA00022723"/>
    </source>
</evidence>
<gene>
    <name evidence="4" type="ORF">SAMN04487944_12834</name>
</gene>
<keyword evidence="5" id="KW-1185">Reference proteome</keyword>
<dbReference type="SUPFAM" id="SSF109854">
    <property type="entry name" value="DinB/YfiT-like putative metalloenzymes"/>
    <property type="match status" value="1"/>
</dbReference>
<dbReference type="EMBL" id="FOGL01000028">
    <property type="protein sequence ID" value="SES25700.1"/>
    <property type="molecule type" value="Genomic_DNA"/>
</dbReference>
<evidence type="ECO:0000313" key="5">
    <source>
        <dbReference type="Proteomes" id="UP000199687"/>
    </source>
</evidence>
<protein>
    <submittedName>
        <fullName evidence="4">DinB family protein</fullName>
    </submittedName>
</protein>
<dbReference type="AlphaFoldDB" id="A0A1H9VV75"/>
<dbReference type="Proteomes" id="UP000199687">
    <property type="component" value="Unassembled WGS sequence"/>
</dbReference>
<dbReference type="Gene3D" id="1.20.120.450">
    <property type="entry name" value="dinb family like domain"/>
    <property type="match status" value="1"/>
</dbReference>
<keyword evidence="2 3" id="KW-0479">Metal-binding</keyword>
<dbReference type="STRING" id="531814.SAMN04487944_12834"/>
<accession>A0A1H9VV75</accession>
<evidence type="ECO:0000256" key="3">
    <source>
        <dbReference type="PIRSR" id="PIRSR607837-1"/>
    </source>
</evidence>
<dbReference type="Pfam" id="PF05163">
    <property type="entry name" value="DinB"/>
    <property type="match status" value="1"/>
</dbReference>
<proteinExistence type="inferred from homology"/>
<name>A0A1H9VV75_9BACI</name>
<feature type="binding site" evidence="3">
    <location>
        <position position="45"/>
    </location>
    <ligand>
        <name>a divalent metal cation</name>
        <dbReference type="ChEBI" id="CHEBI:60240"/>
    </ligand>
</feature>
<organism evidence="4 5">
    <name type="scientific">Gracilibacillus ureilyticus</name>
    <dbReference type="NCBI Taxonomy" id="531814"/>
    <lineage>
        <taxon>Bacteria</taxon>
        <taxon>Bacillati</taxon>
        <taxon>Bacillota</taxon>
        <taxon>Bacilli</taxon>
        <taxon>Bacillales</taxon>
        <taxon>Bacillaceae</taxon>
        <taxon>Gracilibacillus</taxon>
    </lineage>
</organism>
<reference evidence="4 5" key="1">
    <citation type="submission" date="2016-10" db="EMBL/GenBank/DDBJ databases">
        <authorList>
            <person name="de Groot N.N."/>
        </authorList>
    </citation>
    <scope>NUCLEOTIDE SEQUENCE [LARGE SCALE GENOMIC DNA]</scope>
    <source>
        <strain evidence="4 5">CGMCC 1.7727</strain>
    </source>
</reference>
<comment type="similarity">
    <text evidence="1">Belongs to the DinB family.</text>
</comment>
<dbReference type="RefSeq" id="WP_281243084.1">
    <property type="nucleotide sequence ID" value="NZ_FOGL01000028.1"/>
</dbReference>